<dbReference type="EMBL" id="JARJCM010000022">
    <property type="protein sequence ID" value="KAJ7040366.1"/>
    <property type="molecule type" value="Genomic_DNA"/>
</dbReference>
<keyword evidence="1" id="KW-0472">Membrane</keyword>
<dbReference type="InterPro" id="IPR020845">
    <property type="entry name" value="AMP-binding_CS"/>
</dbReference>
<keyword evidence="5" id="KW-1185">Reference proteome</keyword>
<dbReference type="InterPro" id="IPR000873">
    <property type="entry name" value="AMP-dep_synth/lig_dom"/>
</dbReference>
<evidence type="ECO:0000259" key="2">
    <source>
        <dbReference type="Pfam" id="PF00501"/>
    </source>
</evidence>
<name>A0AAD6T5Z7_9AGAR</name>
<protein>
    <submittedName>
        <fullName evidence="4">Amp dependent CoA ligase</fullName>
    </submittedName>
</protein>
<dbReference type="SUPFAM" id="SSF56801">
    <property type="entry name" value="Acetyl-CoA synthetase-like"/>
    <property type="match status" value="1"/>
</dbReference>
<dbReference type="Pfam" id="PF13193">
    <property type="entry name" value="AMP-binding_C"/>
    <property type="match status" value="1"/>
</dbReference>
<dbReference type="AlphaFoldDB" id="A0AAD6T5Z7"/>
<dbReference type="GO" id="GO:0016405">
    <property type="term" value="F:CoA-ligase activity"/>
    <property type="evidence" value="ECO:0007669"/>
    <property type="project" value="TreeGrafter"/>
</dbReference>
<dbReference type="Proteomes" id="UP001218188">
    <property type="component" value="Unassembled WGS sequence"/>
</dbReference>
<dbReference type="Gene3D" id="3.40.50.12780">
    <property type="entry name" value="N-terminal domain of ligase-like"/>
    <property type="match status" value="1"/>
</dbReference>
<evidence type="ECO:0000313" key="4">
    <source>
        <dbReference type="EMBL" id="KAJ7040366.1"/>
    </source>
</evidence>
<dbReference type="InterPro" id="IPR045851">
    <property type="entry name" value="AMP-bd_C_sf"/>
</dbReference>
<dbReference type="InterPro" id="IPR025110">
    <property type="entry name" value="AMP-bd_C"/>
</dbReference>
<keyword evidence="1" id="KW-1133">Transmembrane helix</keyword>
<feature type="transmembrane region" description="Helical" evidence="1">
    <location>
        <begin position="250"/>
        <end position="272"/>
    </location>
</feature>
<keyword evidence="1" id="KW-0812">Transmembrane</keyword>
<dbReference type="Gene3D" id="3.30.300.30">
    <property type="match status" value="1"/>
</dbReference>
<organism evidence="4 5">
    <name type="scientific">Mycena alexandri</name>
    <dbReference type="NCBI Taxonomy" id="1745969"/>
    <lineage>
        <taxon>Eukaryota</taxon>
        <taxon>Fungi</taxon>
        <taxon>Dikarya</taxon>
        <taxon>Basidiomycota</taxon>
        <taxon>Agaricomycotina</taxon>
        <taxon>Agaricomycetes</taxon>
        <taxon>Agaricomycetidae</taxon>
        <taxon>Agaricales</taxon>
        <taxon>Marasmiineae</taxon>
        <taxon>Mycenaceae</taxon>
        <taxon>Mycena</taxon>
    </lineage>
</organism>
<accession>A0AAD6T5Z7</accession>
<evidence type="ECO:0000256" key="1">
    <source>
        <dbReference type="SAM" id="Phobius"/>
    </source>
</evidence>
<evidence type="ECO:0000259" key="3">
    <source>
        <dbReference type="Pfam" id="PF13193"/>
    </source>
</evidence>
<evidence type="ECO:0000313" key="5">
    <source>
        <dbReference type="Proteomes" id="UP001218188"/>
    </source>
</evidence>
<dbReference type="InterPro" id="IPR042099">
    <property type="entry name" value="ANL_N_sf"/>
</dbReference>
<dbReference type="Pfam" id="PF00501">
    <property type="entry name" value="AMP-binding"/>
    <property type="match status" value="1"/>
</dbReference>
<proteinExistence type="predicted"/>
<dbReference type="PANTHER" id="PTHR24096">
    <property type="entry name" value="LONG-CHAIN-FATTY-ACID--COA LIGASE"/>
    <property type="match status" value="1"/>
</dbReference>
<dbReference type="PROSITE" id="PS00455">
    <property type="entry name" value="AMP_BINDING"/>
    <property type="match status" value="1"/>
</dbReference>
<feature type="domain" description="AMP-binding enzyme C-terminal" evidence="3">
    <location>
        <begin position="467"/>
        <end position="554"/>
    </location>
</feature>
<feature type="domain" description="AMP-dependent synthetase/ligase" evidence="2">
    <location>
        <begin position="50"/>
        <end position="418"/>
    </location>
</feature>
<dbReference type="PANTHER" id="PTHR24096:SF422">
    <property type="entry name" value="BCDNA.GH02901"/>
    <property type="match status" value="1"/>
</dbReference>
<comment type="caution">
    <text evidence="4">The sequence shown here is derived from an EMBL/GenBank/DDBJ whole genome shotgun (WGS) entry which is preliminary data.</text>
</comment>
<keyword evidence="4" id="KW-0436">Ligase</keyword>
<sequence>MAEFHPPHGASPLPNIPDDLSIPQFFLDFNHPARPVRPHGVPWLVEDHTARPIAFDELRLRTAGLANALSSKWNIAENDVICIYSPNHVDYPVCIWATHKLGAIVTPANPGYSADELVHQLTTTSTKLLLVYTDFLPTALSAARLAGLPEDRIVVIEPSAASPFNGKHETVSKLVSFGSSKPQNFIERKLRPGEAKTKVAFYSFSSGTTGKPKAVVIPHYACIANVLQKVAHYGLNDPSLKKKHMNPGEVAIAVLPFFHIYGLVVVMHYLLFAGLSLVVVPKFNFTEFLKSIVRHKITHLFLVPPQIVLLCKHPATKNYDLSHVSFCASGAAPLSGELMSSLRHILPNAAIGQGYGMTETCTTISLMGGRQRMGTEGSAGQLIPGILARVVHPDGSLCKEGEQGELVVTGPSMALGYLNNIQATDETFVDGWVRTGDEVIMRNSEVFVIDRLKEIIKVKGFQVAPAELEGHLLLHPAVADACVVPIPDDYSGEIPLAYIVLREDAQKRVLKSPREGEQLKAALKKHVADTKIAYKRLAGGVIFIDAIPKNPSGKILRRVLRDQARVQVSQRAKL</sequence>
<gene>
    <name evidence="4" type="ORF">C8F04DRAFT_1083366</name>
</gene>
<reference evidence="4" key="1">
    <citation type="submission" date="2023-03" db="EMBL/GenBank/DDBJ databases">
        <title>Massive genome expansion in bonnet fungi (Mycena s.s.) driven by repeated elements and novel gene families across ecological guilds.</title>
        <authorList>
            <consortium name="Lawrence Berkeley National Laboratory"/>
            <person name="Harder C.B."/>
            <person name="Miyauchi S."/>
            <person name="Viragh M."/>
            <person name="Kuo A."/>
            <person name="Thoen E."/>
            <person name="Andreopoulos B."/>
            <person name="Lu D."/>
            <person name="Skrede I."/>
            <person name="Drula E."/>
            <person name="Henrissat B."/>
            <person name="Morin E."/>
            <person name="Kohler A."/>
            <person name="Barry K."/>
            <person name="LaButti K."/>
            <person name="Morin E."/>
            <person name="Salamov A."/>
            <person name="Lipzen A."/>
            <person name="Mereny Z."/>
            <person name="Hegedus B."/>
            <person name="Baldrian P."/>
            <person name="Stursova M."/>
            <person name="Weitz H."/>
            <person name="Taylor A."/>
            <person name="Grigoriev I.V."/>
            <person name="Nagy L.G."/>
            <person name="Martin F."/>
            <person name="Kauserud H."/>
        </authorList>
    </citation>
    <scope>NUCLEOTIDE SEQUENCE</scope>
    <source>
        <strain evidence="4">CBHHK200</strain>
    </source>
</reference>